<evidence type="ECO:0000313" key="3">
    <source>
        <dbReference type="EMBL" id="KAI8583849.1"/>
    </source>
</evidence>
<evidence type="ECO:0000259" key="2">
    <source>
        <dbReference type="PROSITE" id="PS50086"/>
    </source>
</evidence>
<comment type="caution">
    <text evidence="3">The sequence shown here is derived from an EMBL/GenBank/DDBJ whole genome shotgun (WGS) entry which is preliminary data.</text>
</comment>
<dbReference type="EMBL" id="MU620894">
    <property type="protein sequence ID" value="KAI8583849.1"/>
    <property type="molecule type" value="Genomic_DNA"/>
</dbReference>
<dbReference type="Proteomes" id="UP001206595">
    <property type="component" value="Unassembled WGS sequence"/>
</dbReference>
<keyword evidence="4" id="KW-1185">Reference proteome</keyword>
<dbReference type="PROSITE" id="PS50086">
    <property type="entry name" value="TBC_RABGAP"/>
    <property type="match status" value="1"/>
</dbReference>
<sequence length="353" mass="40896">MGSQLSIDGHMSPTTKVNAIYTAIQERDLQTLKELSRTDNGLLYDRLRRAAWPLLLHTDHGSYLDEKADDKQILDGVQIAKDIERSLYYYPQGMSAPFKEHKQKELRDLIMEVLWRNPKLNYYQGFHDICACFLLVLGKKDAIPAAENVALFFLRYAMLETFDPISKLLNLMNALLDMADPQLRAFLDRCNILPYYALSWILTWFSHDLEDYHKVIRLFDLFIASAPSMPLYVACAITCLRRKEIMAMDPDFVHTAVTNIPPDIDIEATIRQALVLEKKYPILSVQKHSGQWVHEHSAANTFESDWAALQYDQEPNHVRVEQYLGKGIPKEEWEDEVLKEIMQRRRSSTTSKT</sequence>
<keyword evidence="1" id="KW-0343">GTPase activation</keyword>
<gene>
    <name evidence="3" type="ORF">K450DRAFT_220271</name>
</gene>
<dbReference type="SUPFAM" id="SSF47923">
    <property type="entry name" value="Ypt/Rab-GAP domain of gyp1p"/>
    <property type="match status" value="2"/>
</dbReference>
<dbReference type="PANTHER" id="PTHR20913">
    <property type="entry name" value="TBC1 DOMAIN FAMILY MEMBER 20/GTPASE"/>
    <property type="match status" value="1"/>
</dbReference>
<name>A0AAD5EIH6_UMBRA</name>
<feature type="domain" description="Rab-GAP TBC" evidence="2">
    <location>
        <begin position="42"/>
        <end position="226"/>
    </location>
</feature>
<accession>A0AAD5EIH6</accession>
<dbReference type="InterPro" id="IPR035969">
    <property type="entry name" value="Rab-GAP_TBC_sf"/>
</dbReference>
<dbReference type="GO" id="GO:0005096">
    <property type="term" value="F:GTPase activator activity"/>
    <property type="evidence" value="ECO:0007669"/>
    <property type="project" value="UniProtKB-KW"/>
</dbReference>
<proteinExistence type="predicted"/>
<reference evidence="3" key="1">
    <citation type="submission" date="2021-06" db="EMBL/GenBank/DDBJ databases">
        <authorList>
            <consortium name="DOE Joint Genome Institute"/>
            <person name="Mondo S.J."/>
            <person name="Amses K.R."/>
            <person name="Simmons D.R."/>
            <person name="Longcore J.E."/>
            <person name="Seto K."/>
            <person name="Alves G.H."/>
            <person name="Bonds A.E."/>
            <person name="Quandt C.A."/>
            <person name="Davis W.J."/>
            <person name="Chang Y."/>
            <person name="Letcher P.M."/>
            <person name="Powell M.J."/>
            <person name="Kuo A."/>
            <person name="Labutti K."/>
            <person name="Pangilinan J."/>
            <person name="Andreopoulos W."/>
            <person name="Tritt A."/>
            <person name="Riley R."/>
            <person name="Hundley H."/>
            <person name="Johnson J."/>
            <person name="Lipzen A."/>
            <person name="Barry K."/>
            <person name="Berbee M.L."/>
            <person name="Buchler N.E."/>
            <person name="Grigoriev I.V."/>
            <person name="Spatafora J.W."/>
            <person name="Stajich J.E."/>
            <person name="James T.Y."/>
        </authorList>
    </citation>
    <scope>NUCLEOTIDE SEQUENCE</scope>
    <source>
        <strain evidence="3">AG</strain>
    </source>
</reference>
<dbReference type="PANTHER" id="PTHR20913:SF7">
    <property type="entry name" value="RE60063P"/>
    <property type="match status" value="1"/>
</dbReference>
<dbReference type="Gene3D" id="1.10.472.80">
    <property type="entry name" value="Ypt/Rab-GAP domain of gyp1p, domain 3"/>
    <property type="match status" value="1"/>
</dbReference>
<evidence type="ECO:0000256" key="1">
    <source>
        <dbReference type="ARBA" id="ARBA00022468"/>
    </source>
</evidence>
<dbReference type="RefSeq" id="XP_051448853.1">
    <property type="nucleotide sequence ID" value="XM_051585523.1"/>
</dbReference>
<protein>
    <recommendedName>
        <fullName evidence="2">Rab-GAP TBC domain-containing protein</fullName>
    </recommendedName>
</protein>
<dbReference type="InterPro" id="IPR000195">
    <property type="entry name" value="Rab-GAP-TBC_dom"/>
</dbReference>
<dbReference type="GO" id="GO:0005789">
    <property type="term" value="C:endoplasmic reticulum membrane"/>
    <property type="evidence" value="ECO:0007669"/>
    <property type="project" value="TreeGrafter"/>
</dbReference>
<reference evidence="3" key="2">
    <citation type="journal article" date="2022" name="Proc. Natl. Acad. Sci. U.S.A.">
        <title>Diploid-dominant life cycles characterize the early evolution of Fungi.</title>
        <authorList>
            <person name="Amses K.R."/>
            <person name="Simmons D.R."/>
            <person name="Longcore J.E."/>
            <person name="Mondo S.J."/>
            <person name="Seto K."/>
            <person name="Jeronimo G.H."/>
            <person name="Bonds A.E."/>
            <person name="Quandt C.A."/>
            <person name="Davis W.J."/>
            <person name="Chang Y."/>
            <person name="Federici B.A."/>
            <person name="Kuo A."/>
            <person name="LaButti K."/>
            <person name="Pangilinan J."/>
            <person name="Andreopoulos W."/>
            <person name="Tritt A."/>
            <person name="Riley R."/>
            <person name="Hundley H."/>
            <person name="Johnson J."/>
            <person name="Lipzen A."/>
            <person name="Barry K."/>
            <person name="Lang B.F."/>
            <person name="Cuomo C.A."/>
            <person name="Buchler N.E."/>
            <person name="Grigoriev I.V."/>
            <person name="Spatafora J.W."/>
            <person name="Stajich J.E."/>
            <person name="James T.Y."/>
        </authorList>
    </citation>
    <scope>NUCLEOTIDE SEQUENCE</scope>
    <source>
        <strain evidence="3">AG</strain>
    </source>
</reference>
<organism evidence="3 4">
    <name type="scientific">Umbelopsis ramanniana AG</name>
    <dbReference type="NCBI Taxonomy" id="1314678"/>
    <lineage>
        <taxon>Eukaryota</taxon>
        <taxon>Fungi</taxon>
        <taxon>Fungi incertae sedis</taxon>
        <taxon>Mucoromycota</taxon>
        <taxon>Mucoromycotina</taxon>
        <taxon>Umbelopsidomycetes</taxon>
        <taxon>Umbelopsidales</taxon>
        <taxon>Umbelopsidaceae</taxon>
        <taxon>Umbelopsis</taxon>
    </lineage>
</organism>
<dbReference type="AlphaFoldDB" id="A0AAD5EIH6"/>
<evidence type="ECO:0000313" key="4">
    <source>
        <dbReference type="Proteomes" id="UP001206595"/>
    </source>
</evidence>
<dbReference type="SMART" id="SM00164">
    <property type="entry name" value="TBC"/>
    <property type="match status" value="1"/>
</dbReference>
<dbReference type="GO" id="GO:0006888">
    <property type="term" value="P:endoplasmic reticulum to Golgi vesicle-mediated transport"/>
    <property type="evidence" value="ECO:0007669"/>
    <property type="project" value="TreeGrafter"/>
</dbReference>
<dbReference type="GeneID" id="75910871"/>
<dbReference type="Pfam" id="PF00566">
    <property type="entry name" value="RabGAP-TBC"/>
    <property type="match status" value="1"/>
</dbReference>
<dbReference type="InterPro" id="IPR045913">
    <property type="entry name" value="TBC20/Gyp8-like"/>
</dbReference>
<dbReference type="Gene3D" id="1.10.8.1310">
    <property type="match status" value="1"/>
</dbReference>